<feature type="non-terminal residue" evidence="1">
    <location>
        <position position="1"/>
    </location>
</feature>
<reference evidence="1" key="1">
    <citation type="journal article" date="2014" name="Front. Microbiol.">
        <title>High frequency of phylogenetically diverse reductive dehalogenase-homologous genes in deep subseafloor sedimentary metagenomes.</title>
        <authorList>
            <person name="Kawai M."/>
            <person name="Futagami T."/>
            <person name="Toyoda A."/>
            <person name="Takaki Y."/>
            <person name="Nishi S."/>
            <person name="Hori S."/>
            <person name="Arai W."/>
            <person name="Tsubouchi T."/>
            <person name="Morono Y."/>
            <person name="Uchiyama I."/>
            <person name="Ito T."/>
            <person name="Fujiyama A."/>
            <person name="Inagaki F."/>
            <person name="Takami H."/>
        </authorList>
    </citation>
    <scope>NUCLEOTIDE SEQUENCE</scope>
    <source>
        <strain evidence="1">Expedition CK06-06</strain>
    </source>
</reference>
<gene>
    <name evidence="1" type="ORF">S12H4_43320</name>
</gene>
<protein>
    <submittedName>
        <fullName evidence="1">Uncharacterized protein</fullName>
    </submittedName>
</protein>
<comment type="caution">
    <text evidence="1">The sequence shown here is derived from an EMBL/GenBank/DDBJ whole genome shotgun (WGS) entry which is preliminary data.</text>
</comment>
<accession>X1UTU0</accession>
<organism evidence="1">
    <name type="scientific">marine sediment metagenome</name>
    <dbReference type="NCBI Taxonomy" id="412755"/>
    <lineage>
        <taxon>unclassified sequences</taxon>
        <taxon>metagenomes</taxon>
        <taxon>ecological metagenomes</taxon>
    </lineage>
</organism>
<dbReference type="EMBL" id="BARW01026579">
    <property type="protein sequence ID" value="GAJ07002.1"/>
    <property type="molecule type" value="Genomic_DNA"/>
</dbReference>
<name>X1UTU0_9ZZZZ</name>
<evidence type="ECO:0000313" key="1">
    <source>
        <dbReference type="EMBL" id="GAJ07002.1"/>
    </source>
</evidence>
<dbReference type="AlphaFoldDB" id="X1UTU0"/>
<sequence length="75" mass="8405">GETYNVIVENGIPAKSFDIIIKILSNIDIKTAIILASINEKVPIIKQKNNRKMVIEAIGTIIRLEMTASVGRRWK</sequence>
<proteinExistence type="predicted"/>